<proteinExistence type="predicted"/>
<keyword evidence="3" id="KW-1185">Reference proteome</keyword>
<dbReference type="AlphaFoldDB" id="A0A1V6SGM8"/>
<comment type="caution">
    <text evidence="2">The sequence shown here is derived from an EMBL/GenBank/DDBJ whole genome shotgun (WGS) entry which is preliminary data.</text>
</comment>
<feature type="region of interest" description="Disordered" evidence="1">
    <location>
        <begin position="1"/>
        <end position="21"/>
    </location>
</feature>
<dbReference type="EMBL" id="MLQL01000059">
    <property type="protein sequence ID" value="OQE12930.1"/>
    <property type="molecule type" value="Genomic_DNA"/>
</dbReference>
<evidence type="ECO:0000256" key="1">
    <source>
        <dbReference type="SAM" id="MobiDB-lite"/>
    </source>
</evidence>
<dbReference type="Proteomes" id="UP000191342">
    <property type="component" value="Unassembled WGS sequence"/>
</dbReference>
<gene>
    <name evidence="2" type="ORF">PENFLA_c059G05929</name>
</gene>
<accession>A0A1V6SGM8</accession>
<organism evidence="2 3">
    <name type="scientific">Penicillium flavigenum</name>
    <dbReference type="NCBI Taxonomy" id="254877"/>
    <lineage>
        <taxon>Eukaryota</taxon>
        <taxon>Fungi</taxon>
        <taxon>Dikarya</taxon>
        <taxon>Ascomycota</taxon>
        <taxon>Pezizomycotina</taxon>
        <taxon>Eurotiomycetes</taxon>
        <taxon>Eurotiomycetidae</taxon>
        <taxon>Eurotiales</taxon>
        <taxon>Aspergillaceae</taxon>
        <taxon>Penicillium</taxon>
    </lineage>
</organism>
<reference evidence="3" key="1">
    <citation type="journal article" date="2017" name="Nat. Microbiol.">
        <title>Global analysis of biosynthetic gene clusters reveals vast potential of secondary metabolite production in Penicillium species.</title>
        <authorList>
            <person name="Nielsen J.C."/>
            <person name="Grijseels S."/>
            <person name="Prigent S."/>
            <person name="Ji B."/>
            <person name="Dainat J."/>
            <person name="Nielsen K.F."/>
            <person name="Frisvad J.C."/>
            <person name="Workman M."/>
            <person name="Nielsen J."/>
        </authorList>
    </citation>
    <scope>NUCLEOTIDE SEQUENCE [LARGE SCALE GENOMIC DNA]</scope>
    <source>
        <strain evidence="3">IBT 14082</strain>
    </source>
</reference>
<name>A0A1V6SGM8_9EURO</name>
<protein>
    <submittedName>
        <fullName evidence="2">Uncharacterized protein</fullName>
    </submittedName>
</protein>
<evidence type="ECO:0000313" key="2">
    <source>
        <dbReference type="EMBL" id="OQE12930.1"/>
    </source>
</evidence>
<feature type="compositionally biased region" description="Basic and acidic residues" evidence="1">
    <location>
        <begin position="10"/>
        <end position="21"/>
    </location>
</feature>
<evidence type="ECO:0000313" key="3">
    <source>
        <dbReference type="Proteomes" id="UP000191342"/>
    </source>
</evidence>
<sequence length="21" mass="2358">MARRGLGAESEGREELRGVQR</sequence>